<comment type="caution">
    <text evidence="2">The sequence shown here is derived from an EMBL/GenBank/DDBJ whole genome shotgun (WGS) entry which is preliminary data.</text>
</comment>
<proteinExistence type="predicted"/>
<feature type="compositionally biased region" description="Polar residues" evidence="1">
    <location>
        <begin position="365"/>
        <end position="390"/>
    </location>
</feature>
<dbReference type="EMBL" id="JAGMWT010000008">
    <property type="protein sequence ID" value="KAH7123781.1"/>
    <property type="molecule type" value="Genomic_DNA"/>
</dbReference>
<evidence type="ECO:0000313" key="3">
    <source>
        <dbReference type="Proteomes" id="UP000700596"/>
    </source>
</evidence>
<feature type="compositionally biased region" description="Polar residues" evidence="1">
    <location>
        <begin position="71"/>
        <end position="97"/>
    </location>
</feature>
<reference evidence="2" key="1">
    <citation type="journal article" date="2021" name="Nat. Commun.">
        <title>Genetic determinants of endophytism in the Arabidopsis root mycobiome.</title>
        <authorList>
            <person name="Mesny F."/>
            <person name="Miyauchi S."/>
            <person name="Thiergart T."/>
            <person name="Pickel B."/>
            <person name="Atanasova L."/>
            <person name="Karlsson M."/>
            <person name="Huettel B."/>
            <person name="Barry K.W."/>
            <person name="Haridas S."/>
            <person name="Chen C."/>
            <person name="Bauer D."/>
            <person name="Andreopoulos W."/>
            <person name="Pangilinan J."/>
            <person name="LaButti K."/>
            <person name="Riley R."/>
            <person name="Lipzen A."/>
            <person name="Clum A."/>
            <person name="Drula E."/>
            <person name="Henrissat B."/>
            <person name="Kohler A."/>
            <person name="Grigoriev I.V."/>
            <person name="Martin F.M."/>
            <person name="Hacquard S."/>
        </authorList>
    </citation>
    <scope>NUCLEOTIDE SEQUENCE</scope>
    <source>
        <strain evidence="2">MPI-CAGE-CH-0243</strain>
    </source>
</reference>
<feature type="compositionally biased region" description="Polar residues" evidence="1">
    <location>
        <begin position="156"/>
        <end position="195"/>
    </location>
</feature>
<feature type="compositionally biased region" description="Basic and acidic residues" evidence="1">
    <location>
        <begin position="619"/>
        <end position="655"/>
    </location>
</feature>
<organism evidence="2 3">
    <name type="scientific">Dendryphion nanum</name>
    <dbReference type="NCBI Taxonomy" id="256645"/>
    <lineage>
        <taxon>Eukaryota</taxon>
        <taxon>Fungi</taxon>
        <taxon>Dikarya</taxon>
        <taxon>Ascomycota</taxon>
        <taxon>Pezizomycotina</taxon>
        <taxon>Dothideomycetes</taxon>
        <taxon>Pleosporomycetidae</taxon>
        <taxon>Pleosporales</taxon>
        <taxon>Torulaceae</taxon>
        <taxon>Dendryphion</taxon>
    </lineage>
</organism>
<gene>
    <name evidence="2" type="ORF">B0J11DRAFT_529872</name>
</gene>
<accession>A0A9P9IKG0</accession>
<feature type="compositionally biased region" description="Basic and acidic residues" evidence="1">
    <location>
        <begin position="595"/>
        <end position="605"/>
    </location>
</feature>
<feature type="region of interest" description="Disordered" evidence="1">
    <location>
        <begin position="274"/>
        <end position="452"/>
    </location>
</feature>
<feature type="region of interest" description="Disordered" evidence="1">
    <location>
        <begin position="586"/>
        <end position="705"/>
    </location>
</feature>
<evidence type="ECO:0000313" key="2">
    <source>
        <dbReference type="EMBL" id="KAH7123781.1"/>
    </source>
</evidence>
<dbReference type="Proteomes" id="UP000700596">
    <property type="component" value="Unassembled WGS sequence"/>
</dbReference>
<feature type="compositionally biased region" description="Basic and acidic residues" evidence="1">
    <location>
        <begin position="221"/>
        <end position="233"/>
    </location>
</feature>
<feature type="region of interest" description="Disordered" evidence="1">
    <location>
        <begin position="1"/>
        <end position="255"/>
    </location>
</feature>
<evidence type="ECO:0000256" key="1">
    <source>
        <dbReference type="SAM" id="MobiDB-lite"/>
    </source>
</evidence>
<dbReference type="OrthoDB" id="5423516at2759"/>
<dbReference type="AlphaFoldDB" id="A0A9P9IKG0"/>
<protein>
    <submittedName>
        <fullName evidence="2">Uncharacterized protein</fullName>
    </submittedName>
</protein>
<feature type="compositionally biased region" description="Basic and acidic residues" evidence="1">
    <location>
        <begin position="284"/>
        <end position="301"/>
    </location>
</feature>
<name>A0A9P9IKG0_9PLEO</name>
<feature type="compositionally biased region" description="Basic and acidic residues" evidence="1">
    <location>
        <begin position="323"/>
        <end position="345"/>
    </location>
</feature>
<sequence length="705" mass="77868">MNAPEAKLSCPSGPSGHQSENKGMLQTERPAKHKSIPRTSLIPGSWPHADDGPYDSWDTEDSWEKKENSSEDTSGSSRKSSASQDWDQIGSPNTQPLPITRCKRPSNSPLKADGMKQEGPSVKWNDSGWDKKSLASTDSWGKKSDSDMISPKTAVPGSQNRQSWSDSQKEAQNYPSSWSSKHQQPPWNIGSAANTTEKKGKKLSNSWGVPFAVDAPAFATEPRHTSSRKRDSVKTTQAVASPVPVPCHQQRDSTPLSAFGIPVESILRLLSIGSKASTHVKTSAKKDLRNVTDEKPVEGRADGSNNPGEFKQKVKQNSPNDKTQVKGETDQHKSSWETGESKPEEAVEADTWDNGSGDVKEVENQGGTDWNNDSSGGTTWNNDNNEQSGEPTWGETAANDNQATGFGDTWGEEENKSTKPTSNSSKPRHHSSRHAVPSIIPKQHWSFPPPPPPRKFYPIPEEYKSTASNIRHSELWMFPAEPPLTIPTSAQKSGLEHHVQAGKGTQYIHHVGRPEYKDSFQNPYAVFRFKYRTRSFLRKQFGSDVVPVKESELIEDEEAEKARLKALGVQGLIEEILKLKADLKARGSNATPPSHVRDWVGEQRERSKKTHSSRVSSKKAGEENMGWREEGHGEKEELKPAWDRKSRGGSKKAESKVGSLVVGWADLQSGSKKAESEKRSRAGSRKASQVKGDWNRGDNEPEGNW</sequence>
<keyword evidence="3" id="KW-1185">Reference proteome</keyword>